<proteinExistence type="predicted"/>
<dbReference type="Pfam" id="PF24758">
    <property type="entry name" value="LRR_At5g56370"/>
    <property type="match status" value="1"/>
</dbReference>
<reference evidence="2" key="1">
    <citation type="journal article" date="2022" name="Int. J. Mol. Sci.">
        <title>Draft Genome of Tanacetum Coccineum: Genomic Comparison of Closely Related Tanacetum-Family Plants.</title>
        <authorList>
            <person name="Yamashiro T."/>
            <person name="Shiraishi A."/>
            <person name="Nakayama K."/>
            <person name="Satake H."/>
        </authorList>
    </citation>
    <scope>NUCLEOTIDE SEQUENCE</scope>
</reference>
<reference evidence="2" key="2">
    <citation type="submission" date="2022-01" db="EMBL/GenBank/DDBJ databases">
        <authorList>
            <person name="Yamashiro T."/>
            <person name="Shiraishi A."/>
            <person name="Satake H."/>
            <person name="Nakayama K."/>
        </authorList>
    </citation>
    <scope>NUCLEOTIDE SEQUENCE</scope>
</reference>
<gene>
    <name evidence="2" type="ORF">Tco_0954587</name>
</gene>
<feature type="domain" description="F-box/LRR-repeat protein 15/At3g58940/PEG3-like LRR" evidence="1">
    <location>
        <begin position="83"/>
        <end position="180"/>
    </location>
</feature>
<keyword evidence="3" id="KW-1185">Reference proteome</keyword>
<protein>
    <submittedName>
        <fullName evidence="2">Ribonuclease H-like domain-containing protein</fullName>
    </submittedName>
</protein>
<accession>A0ABQ5E4T4</accession>
<evidence type="ECO:0000313" key="2">
    <source>
        <dbReference type="EMBL" id="GJT45872.1"/>
    </source>
</evidence>
<dbReference type="SUPFAM" id="SSF52047">
    <property type="entry name" value="RNI-like"/>
    <property type="match status" value="1"/>
</dbReference>
<evidence type="ECO:0000259" key="1">
    <source>
        <dbReference type="Pfam" id="PF24758"/>
    </source>
</evidence>
<dbReference type="EMBL" id="BQNB010015936">
    <property type="protein sequence ID" value="GJT45872.1"/>
    <property type="molecule type" value="Genomic_DNA"/>
</dbReference>
<name>A0ABQ5E4T4_9ASTR</name>
<comment type="caution">
    <text evidence="2">The sequence shown here is derived from an EMBL/GenBank/DDBJ whole genome shotgun (WGS) entry which is preliminary data.</text>
</comment>
<sequence length="244" mass="27793">MEGTDRLNELKDEMLVNNIRSRLDCTTKELIKTMATISKCRKNLLTQLSHLIFIDGGDDVLDVELCLFDKGVGQGFTFEDEMFFNTSCITRMTLSFFRFNPPNVAISWERLECLCLWHVTLDEDMIANILSGSPCLESLKLKDCYHCIKINAPYISSLTIKRSLVLRELVLLDVSSLVEANLDYSIKLRYVIFEKEVFRGLLKSLGHVKHITFGNHCSETVLFSPTVQLTVSAVVPWKQMANLS</sequence>
<dbReference type="InterPro" id="IPR055411">
    <property type="entry name" value="LRR_FXL15/At3g58940/PEG3-like"/>
</dbReference>
<evidence type="ECO:0000313" key="3">
    <source>
        <dbReference type="Proteomes" id="UP001151760"/>
    </source>
</evidence>
<organism evidence="2 3">
    <name type="scientific">Tanacetum coccineum</name>
    <dbReference type="NCBI Taxonomy" id="301880"/>
    <lineage>
        <taxon>Eukaryota</taxon>
        <taxon>Viridiplantae</taxon>
        <taxon>Streptophyta</taxon>
        <taxon>Embryophyta</taxon>
        <taxon>Tracheophyta</taxon>
        <taxon>Spermatophyta</taxon>
        <taxon>Magnoliopsida</taxon>
        <taxon>eudicotyledons</taxon>
        <taxon>Gunneridae</taxon>
        <taxon>Pentapetalae</taxon>
        <taxon>asterids</taxon>
        <taxon>campanulids</taxon>
        <taxon>Asterales</taxon>
        <taxon>Asteraceae</taxon>
        <taxon>Asteroideae</taxon>
        <taxon>Anthemideae</taxon>
        <taxon>Anthemidinae</taxon>
        <taxon>Tanacetum</taxon>
    </lineage>
</organism>
<dbReference type="Proteomes" id="UP001151760">
    <property type="component" value="Unassembled WGS sequence"/>
</dbReference>